<dbReference type="CDD" id="cd06121">
    <property type="entry name" value="cupin_YML079wp"/>
    <property type="match status" value="1"/>
</dbReference>
<dbReference type="Pfam" id="PF06172">
    <property type="entry name" value="Cupin_5"/>
    <property type="match status" value="1"/>
</dbReference>
<organism evidence="2 3">
    <name type="scientific">Didymella pomorum</name>
    <dbReference type="NCBI Taxonomy" id="749634"/>
    <lineage>
        <taxon>Eukaryota</taxon>
        <taxon>Fungi</taxon>
        <taxon>Dikarya</taxon>
        <taxon>Ascomycota</taxon>
        <taxon>Pezizomycotina</taxon>
        <taxon>Dothideomycetes</taxon>
        <taxon>Pleosporomycetidae</taxon>
        <taxon>Pleosporales</taxon>
        <taxon>Pleosporineae</taxon>
        <taxon>Didymellaceae</taxon>
        <taxon>Didymella</taxon>
    </lineage>
</organism>
<dbReference type="PANTHER" id="PTHR33387:SF3">
    <property type="entry name" value="DUF985 DOMAIN-CONTAINING PROTEIN"/>
    <property type="match status" value="1"/>
</dbReference>
<dbReference type="PANTHER" id="PTHR33387">
    <property type="entry name" value="RMLC-LIKE JELLY ROLL FOLD PROTEIN"/>
    <property type="match status" value="1"/>
</dbReference>
<dbReference type="Proteomes" id="UP001140510">
    <property type="component" value="Unassembled WGS sequence"/>
</dbReference>
<comment type="caution">
    <text evidence="2">The sequence shown here is derived from an EMBL/GenBank/DDBJ whole genome shotgun (WGS) entry which is preliminary data.</text>
</comment>
<evidence type="ECO:0000313" key="3">
    <source>
        <dbReference type="Proteomes" id="UP001140510"/>
    </source>
</evidence>
<evidence type="ECO:0000259" key="1">
    <source>
        <dbReference type="Pfam" id="PF06172"/>
    </source>
</evidence>
<dbReference type="SUPFAM" id="SSF51182">
    <property type="entry name" value="RmlC-like cupins"/>
    <property type="match status" value="1"/>
</dbReference>
<keyword evidence="3" id="KW-1185">Reference proteome</keyword>
<dbReference type="AlphaFoldDB" id="A0A9W9D918"/>
<dbReference type="InterPro" id="IPR011051">
    <property type="entry name" value="RmlC_Cupin_sf"/>
</dbReference>
<dbReference type="InterPro" id="IPR014710">
    <property type="entry name" value="RmlC-like_jellyroll"/>
</dbReference>
<gene>
    <name evidence="2" type="ORF">N0V91_003560</name>
</gene>
<reference evidence="2" key="1">
    <citation type="submission" date="2022-10" db="EMBL/GenBank/DDBJ databases">
        <title>Tapping the CABI collections for fungal endophytes: first genome assemblies for Collariella, Neodidymelliopsis, Ascochyta clinopodiicola, Didymella pomorum, Didymosphaeria variabile, Neocosmospora piperis and Neocucurbitaria cava.</title>
        <authorList>
            <person name="Hill R."/>
        </authorList>
    </citation>
    <scope>NUCLEOTIDE SEQUENCE</scope>
    <source>
        <strain evidence="2">IMI 355091</strain>
    </source>
</reference>
<dbReference type="InterPro" id="IPR009327">
    <property type="entry name" value="Cupin_DUF985"/>
</dbReference>
<proteinExistence type="predicted"/>
<accession>A0A9W9D918</accession>
<dbReference type="Gene3D" id="2.60.120.10">
    <property type="entry name" value="Jelly Rolls"/>
    <property type="match status" value="1"/>
</dbReference>
<dbReference type="OrthoDB" id="6614653at2759"/>
<evidence type="ECO:0000313" key="2">
    <source>
        <dbReference type="EMBL" id="KAJ4407895.1"/>
    </source>
</evidence>
<sequence length="215" mass="24235">MASSINRSEPPLSPTFEAGTIPHETISTQTIIDNLKMVKHPEGGYFKELDRDPRTVPNPFTEHPYATTAEAPFSGDNTVRNASTSILYLLTPHSPQGHFHRNAGRTVHTLIQGRGRYVLVHDDEEGEKKTVESFVVGKDVEAGERVVWIVEGGKYKASFLEAEEGVDEWESRLLISETVVPGFEFADHDFLTEETYEKILTPEQADELRWLVRKV</sequence>
<dbReference type="InterPro" id="IPR039935">
    <property type="entry name" value="YML079W-like"/>
</dbReference>
<protein>
    <recommendedName>
        <fullName evidence="1">DUF985 domain-containing protein</fullName>
    </recommendedName>
</protein>
<feature type="domain" description="DUF985" evidence="1">
    <location>
        <begin position="29"/>
        <end position="190"/>
    </location>
</feature>
<name>A0A9W9D918_9PLEO</name>
<dbReference type="EMBL" id="JAPEVA010000018">
    <property type="protein sequence ID" value="KAJ4407895.1"/>
    <property type="molecule type" value="Genomic_DNA"/>
</dbReference>